<feature type="transmembrane region" description="Helical" evidence="1">
    <location>
        <begin position="71"/>
        <end position="92"/>
    </location>
</feature>
<dbReference type="AlphaFoldDB" id="A0A0F0CQR6"/>
<accession>A0A0F0CQR6</accession>
<reference evidence="3 4" key="1">
    <citation type="submission" date="2015-02" db="EMBL/GenBank/DDBJ databases">
        <title>Single-cell genomics of uncultivated deep-branching MTB reveals a conserved set of magnetosome genes.</title>
        <authorList>
            <person name="Kolinko S."/>
            <person name="Richter M."/>
            <person name="Glockner F.O."/>
            <person name="Brachmann A."/>
            <person name="Schuler D."/>
        </authorList>
    </citation>
    <scope>NUCLEOTIDE SEQUENCE [LARGE SCALE GENOMIC DNA]</scope>
    <source>
        <strain evidence="3">SKK-01</strain>
    </source>
</reference>
<keyword evidence="1" id="KW-0812">Transmembrane</keyword>
<protein>
    <submittedName>
        <fullName evidence="3">Methyl-accepting chemotaxis</fullName>
    </submittedName>
</protein>
<name>A0A0F0CQR6_9BACT</name>
<dbReference type="EMBL" id="JYNY01000372">
    <property type="protein sequence ID" value="KJJ84354.1"/>
    <property type="molecule type" value="Genomic_DNA"/>
</dbReference>
<keyword evidence="1" id="KW-0472">Membrane</keyword>
<dbReference type="GO" id="GO:0016020">
    <property type="term" value="C:membrane"/>
    <property type="evidence" value="ECO:0007669"/>
    <property type="project" value="InterPro"/>
</dbReference>
<proteinExistence type="predicted"/>
<keyword evidence="4" id="KW-1185">Reference proteome</keyword>
<evidence type="ECO:0000256" key="1">
    <source>
        <dbReference type="SAM" id="Phobius"/>
    </source>
</evidence>
<dbReference type="GO" id="GO:0007165">
    <property type="term" value="P:signal transduction"/>
    <property type="evidence" value="ECO:0007669"/>
    <property type="project" value="InterPro"/>
</dbReference>
<organism evidence="3 4">
    <name type="scientific">Candidatus Omnitrophus magneticus</name>
    <dbReference type="NCBI Taxonomy" id="1609969"/>
    <lineage>
        <taxon>Bacteria</taxon>
        <taxon>Pseudomonadati</taxon>
        <taxon>Candidatus Omnitrophota</taxon>
        <taxon>Candidatus Omnitrophus</taxon>
    </lineage>
</organism>
<evidence type="ECO:0000313" key="3">
    <source>
        <dbReference type="EMBL" id="KJJ84354.1"/>
    </source>
</evidence>
<feature type="transmembrane region" description="Helical" evidence="1">
    <location>
        <begin position="20"/>
        <end position="45"/>
    </location>
</feature>
<comment type="caution">
    <text evidence="3">The sequence shown here is derived from an EMBL/GenBank/DDBJ whole genome shotgun (WGS) entry which is preliminary data.</text>
</comment>
<evidence type="ECO:0000259" key="2">
    <source>
        <dbReference type="PROSITE" id="PS50885"/>
    </source>
</evidence>
<keyword evidence="1" id="KW-1133">Transmembrane helix</keyword>
<sequence length="183" mass="21188">MKKQKTFRRRKYLIAPKFQFKYVGYIIGFIYLGALIAGCTVYYTLWNTLGNKLALVYPTDRLLDLFNNTKAVLAIRLLAITPIFIILGIRLSHRIAGPIYRMDKYIDALIRGDYSIGLTLRKHDELKPLAQKLDTLCAHLKEEQESREKAVDELLEDLKKESVSDSLKHEIDEKLKEITNTKN</sequence>
<dbReference type="PROSITE" id="PS50885">
    <property type="entry name" value="HAMP"/>
    <property type="match status" value="1"/>
</dbReference>
<evidence type="ECO:0000313" key="4">
    <source>
        <dbReference type="Proteomes" id="UP000033428"/>
    </source>
</evidence>
<dbReference type="Proteomes" id="UP000033428">
    <property type="component" value="Unassembled WGS sequence"/>
</dbReference>
<dbReference type="SUPFAM" id="SSF158472">
    <property type="entry name" value="HAMP domain-like"/>
    <property type="match status" value="1"/>
</dbReference>
<feature type="domain" description="HAMP" evidence="2">
    <location>
        <begin position="93"/>
        <end position="145"/>
    </location>
</feature>
<dbReference type="InterPro" id="IPR003660">
    <property type="entry name" value="HAMP_dom"/>
</dbReference>
<dbReference type="Gene3D" id="6.10.340.10">
    <property type="match status" value="1"/>
</dbReference>
<gene>
    <name evidence="3" type="ORF">OMAG_001817</name>
</gene>